<protein>
    <submittedName>
        <fullName evidence="1">Uncharacterized protein</fullName>
    </submittedName>
</protein>
<sequence>MDITCLECGNVLDDPTVACDKCGASPHVVVLDKQSYFPIGAVTANLEKNDSRAFDYRLGEAWDLKNEVTSEFIARIEKKFSRKNKFHNFLDSDQNPSSIPTILKKYINK</sequence>
<reference evidence="1" key="1">
    <citation type="submission" date="2018-07" db="EMBL/GenBank/DDBJ databases">
        <authorList>
            <consortium name="PulseNet: The National Subtyping Network for Foodborne Disease Surveillance"/>
            <person name="Tarr C.L."/>
            <person name="Trees E."/>
            <person name="Katz L.S."/>
            <person name="Carleton-Romer H.A."/>
            <person name="Stroika S."/>
            <person name="Kucerova Z."/>
            <person name="Roache K.F."/>
            <person name="Sabol A.L."/>
            <person name="Besser J."/>
            <person name="Gerner-Smidt P."/>
        </authorList>
    </citation>
    <scope>NUCLEOTIDE SEQUENCE</scope>
    <source>
        <strain evidence="1">PNUSAS047177</strain>
    </source>
</reference>
<proteinExistence type="predicted"/>
<organism evidence="1">
    <name type="scientific">Salmonella enterica</name>
    <name type="common">Salmonella choleraesuis</name>
    <dbReference type="NCBI Taxonomy" id="28901"/>
    <lineage>
        <taxon>Bacteria</taxon>
        <taxon>Pseudomonadati</taxon>
        <taxon>Pseudomonadota</taxon>
        <taxon>Gammaproteobacteria</taxon>
        <taxon>Enterobacterales</taxon>
        <taxon>Enterobacteriaceae</taxon>
        <taxon>Salmonella</taxon>
    </lineage>
</organism>
<accession>A0A5U0ZX76</accession>
<evidence type="ECO:0000313" key="1">
    <source>
        <dbReference type="EMBL" id="EBO6345087.1"/>
    </source>
</evidence>
<feature type="non-terminal residue" evidence="1">
    <location>
        <position position="109"/>
    </location>
</feature>
<gene>
    <name evidence="1" type="ORF">DV541_23475</name>
</gene>
<dbReference type="EMBL" id="AAGJDH010000158">
    <property type="protein sequence ID" value="EBO6345087.1"/>
    <property type="molecule type" value="Genomic_DNA"/>
</dbReference>
<comment type="caution">
    <text evidence="1">The sequence shown here is derived from an EMBL/GenBank/DDBJ whole genome shotgun (WGS) entry which is preliminary data.</text>
</comment>
<name>A0A5U0ZX76_SALER</name>
<dbReference type="AlphaFoldDB" id="A0A5U0ZX76"/>